<evidence type="ECO:0000313" key="4">
    <source>
        <dbReference type="Proteomes" id="UP000008311"/>
    </source>
</evidence>
<dbReference type="Proteomes" id="UP000008311">
    <property type="component" value="Unassembled WGS sequence"/>
</dbReference>
<dbReference type="InterPro" id="IPR029058">
    <property type="entry name" value="AB_hydrolase_fold"/>
</dbReference>
<evidence type="ECO:0000256" key="1">
    <source>
        <dbReference type="ARBA" id="ARBA00008645"/>
    </source>
</evidence>
<protein>
    <submittedName>
        <fullName evidence="3">Sigma factor sigb regulation protein rsbq, putative</fullName>
    </submittedName>
</protein>
<reference evidence="4" key="1">
    <citation type="journal article" date="2010" name="Nat. Biotechnol.">
        <title>Draft genome sequence of the oilseed species Ricinus communis.</title>
        <authorList>
            <person name="Chan A.P."/>
            <person name="Crabtree J."/>
            <person name="Zhao Q."/>
            <person name="Lorenzi H."/>
            <person name="Orvis J."/>
            <person name="Puiu D."/>
            <person name="Melake-Berhan A."/>
            <person name="Jones K.M."/>
            <person name="Redman J."/>
            <person name="Chen G."/>
            <person name="Cahoon E.B."/>
            <person name="Gedil M."/>
            <person name="Stanke M."/>
            <person name="Haas B.J."/>
            <person name="Wortman J.R."/>
            <person name="Fraser-Liggett C.M."/>
            <person name="Ravel J."/>
            <person name="Rabinowicz P.D."/>
        </authorList>
    </citation>
    <scope>NUCLEOTIDE SEQUENCE [LARGE SCALE GENOMIC DNA]</scope>
    <source>
        <strain evidence="4">cv. Hale</strain>
    </source>
</reference>
<keyword evidence="4" id="KW-1185">Reference proteome</keyword>
<feature type="region of interest" description="Disordered" evidence="2">
    <location>
        <begin position="108"/>
        <end position="134"/>
    </location>
</feature>
<dbReference type="STRING" id="3988.B9T114"/>
<dbReference type="AlphaFoldDB" id="B9T114"/>
<evidence type="ECO:0000313" key="3">
    <source>
        <dbReference type="EMBL" id="EEF30455.1"/>
    </source>
</evidence>
<organism evidence="3 4">
    <name type="scientific">Ricinus communis</name>
    <name type="common">Castor bean</name>
    <dbReference type="NCBI Taxonomy" id="3988"/>
    <lineage>
        <taxon>Eukaryota</taxon>
        <taxon>Viridiplantae</taxon>
        <taxon>Streptophyta</taxon>
        <taxon>Embryophyta</taxon>
        <taxon>Tracheophyta</taxon>
        <taxon>Spermatophyta</taxon>
        <taxon>Magnoliopsida</taxon>
        <taxon>eudicotyledons</taxon>
        <taxon>Gunneridae</taxon>
        <taxon>Pentapetalae</taxon>
        <taxon>rosids</taxon>
        <taxon>fabids</taxon>
        <taxon>Malpighiales</taxon>
        <taxon>Euphorbiaceae</taxon>
        <taxon>Acalyphoideae</taxon>
        <taxon>Acalypheae</taxon>
        <taxon>Ricinus</taxon>
    </lineage>
</organism>
<accession>B9T114</accession>
<dbReference type="GO" id="GO:0080167">
    <property type="term" value="P:response to karrikin"/>
    <property type="evidence" value="ECO:0000318"/>
    <property type="project" value="GO_Central"/>
</dbReference>
<dbReference type="InParanoid" id="B9T114"/>
<dbReference type="Gene3D" id="3.40.50.1820">
    <property type="entry name" value="alpha/beta hydrolase"/>
    <property type="match status" value="2"/>
</dbReference>
<evidence type="ECO:0000256" key="2">
    <source>
        <dbReference type="SAM" id="MobiDB-lite"/>
    </source>
</evidence>
<dbReference type="EMBL" id="EQ974321">
    <property type="protein sequence ID" value="EEF30455.1"/>
    <property type="molecule type" value="Genomic_DNA"/>
</dbReference>
<comment type="similarity">
    <text evidence="1">Belongs to the AB hydrolase superfamily.</text>
</comment>
<dbReference type="SUPFAM" id="SSF53474">
    <property type="entry name" value="alpha/beta-Hydrolases"/>
    <property type="match status" value="1"/>
</dbReference>
<feature type="compositionally biased region" description="Basic and acidic residues" evidence="2">
    <location>
        <begin position="111"/>
        <end position="126"/>
    </location>
</feature>
<dbReference type="eggNOG" id="ENOG502QQIJ">
    <property type="taxonomic scope" value="Eukaryota"/>
</dbReference>
<proteinExistence type="inferred from homology"/>
<sequence length="134" mass="14875">MGIVAEAHNVKVLGSGEQVIVLSHGFGTDQSVWKYLVPHFIEDHTVVLYDNMGADYNGGFQKEDLDQMFEGMSSNYKSWCSRFAPMIVGGDMESIYVQEFSRTLFNNETYPTHDDKTGPYNTEHHGSGGSGEGV</sequence>
<dbReference type="PANTHER" id="PTHR43039">
    <property type="entry name" value="ESTERASE-RELATED"/>
    <property type="match status" value="1"/>
</dbReference>
<gene>
    <name evidence="3" type="ORF">RCOM_0459190</name>
</gene>
<name>B9T114_RICCO</name>